<gene>
    <name evidence="8" type="ORF">J4H85_00535</name>
</gene>
<dbReference type="AlphaFoldDB" id="A0A939TTA7"/>
<dbReference type="PANTHER" id="PTHR43214">
    <property type="entry name" value="TWO-COMPONENT RESPONSE REGULATOR"/>
    <property type="match status" value="1"/>
</dbReference>
<dbReference type="PANTHER" id="PTHR43214:SF24">
    <property type="entry name" value="TRANSCRIPTIONAL REGULATORY PROTEIN NARL-RELATED"/>
    <property type="match status" value="1"/>
</dbReference>
<dbReference type="Pfam" id="PF00072">
    <property type="entry name" value="Response_reg"/>
    <property type="match status" value="1"/>
</dbReference>
<dbReference type="SMART" id="SM00448">
    <property type="entry name" value="REC"/>
    <property type="match status" value="1"/>
</dbReference>
<dbReference type="SUPFAM" id="SSF46894">
    <property type="entry name" value="C-terminal effector domain of the bipartite response regulators"/>
    <property type="match status" value="1"/>
</dbReference>
<dbReference type="SUPFAM" id="SSF52172">
    <property type="entry name" value="CheY-like"/>
    <property type="match status" value="1"/>
</dbReference>
<evidence type="ECO:0000259" key="7">
    <source>
        <dbReference type="PROSITE" id="PS50110"/>
    </source>
</evidence>
<dbReference type="CDD" id="cd06170">
    <property type="entry name" value="LuxR_C_like"/>
    <property type="match status" value="1"/>
</dbReference>
<dbReference type="GO" id="GO:0003677">
    <property type="term" value="F:DNA binding"/>
    <property type="evidence" value="ECO:0007669"/>
    <property type="project" value="UniProtKB-KW"/>
</dbReference>
<evidence type="ECO:0000259" key="6">
    <source>
        <dbReference type="PROSITE" id="PS50043"/>
    </source>
</evidence>
<dbReference type="Gene3D" id="3.40.50.2300">
    <property type="match status" value="1"/>
</dbReference>
<dbReference type="Proteomes" id="UP000668403">
    <property type="component" value="Unassembled WGS sequence"/>
</dbReference>
<evidence type="ECO:0000313" key="8">
    <source>
        <dbReference type="EMBL" id="MBO2988485.1"/>
    </source>
</evidence>
<dbReference type="PRINTS" id="PR00038">
    <property type="entry name" value="HTHLUXR"/>
</dbReference>
<keyword evidence="1 5" id="KW-0597">Phosphoprotein</keyword>
<keyword evidence="4" id="KW-0804">Transcription</keyword>
<evidence type="ECO:0000313" key="9">
    <source>
        <dbReference type="Proteomes" id="UP000668403"/>
    </source>
</evidence>
<keyword evidence="3" id="KW-0238">DNA-binding</keyword>
<dbReference type="InterPro" id="IPR000792">
    <property type="entry name" value="Tscrpt_reg_LuxR_C"/>
</dbReference>
<comment type="caution">
    <text evidence="8">The sequence shown here is derived from an EMBL/GenBank/DDBJ whole genome shotgun (WGS) entry which is preliminary data.</text>
</comment>
<dbReference type="InterPro" id="IPR001789">
    <property type="entry name" value="Sig_transdc_resp-reg_receiver"/>
</dbReference>
<accession>A0A939TTA7</accession>
<dbReference type="PROSITE" id="PS50110">
    <property type="entry name" value="RESPONSE_REGULATORY"/>
    <property type="match status" value="1"/>
</dbReference>
<name>A0A939TTA7_9MICO</name>
<organism evidence="8 9">
    <name type="scientific">Leucobacter tardus</name>
    <dbReference type="NCBI Taxonomy" id="501483"/>
    <lineage>
        <taxon>Bacteria</taxon>
        <taxon>Bacillati</taxon>
        <taxon>Actinomycetota</taxon>
        <taxon>Actinomycetes</taxon>
        <taxon>Micrococcales</taxon>
        <taxon>Microbacteriaceae</taxon>
        <taxon>Leucobacter</taxon>
    </lineage>
</organism>
<dbReference type="InterPro" id="IPR039420">
    <property type="entry name" value="WalR-like"/>
</dbReference>
<feature type="domain" description="Response regulatory" evidence="7">
    <location>
        <begin position="3"/>
        <end position="121"/>
    </location>
</feature>
<dbReference type="InterPro" id="IPR011006">
    <property type="entry name" value="CheY-like_superfamily"/>
</dbReference>
<dbReference type="SMART" id="SM00421">
    <property type="entry name" value="HTH_LUXR"/>
    <property type="match status" value="1"/>
</dbReference>
<dbReference type="InterPro" id="IPR058245">
    <property type="entry name" value="NreC/VraR/RcsB-like_REC"/>
</dbReference>
<evidence type="ECO:0000256" key="2">
    <source>
        <dbReference type="ARBA" id="ARBA00023015"/>
    </source>
</evidence>
<dbReference type="GO" id="GO:0006355">
    <property type="term" value="P:regulation of DNA-templated transcription"/>
    <property type="evidence" value="ECO:0007669"/>
    <property type="project" value="InterPro"/>
</dbReference>
<feature type="modified residue" description="4-aspartylphosphate" evidence="5">
    <location>
        <position position="54"/>
    </location>
</feature>
<evidence type="ECO:0000256" key="4">
    <source>
        <dbReference type="ARBA" id="ARBA00023163"/>
    </source>
</evidence>
<evidence type="ECO:0000256" key="5">
    <source>
        <dbReference type="PROSITE-ProRule" id="PRU00169"/>
    </source>
</evidence>
<keyword evidence="9" id="KW-1185">Reference proteome</keyword>
<proteinExistence type="predicted"/>
<reference evidence="8" key="1">
    <citation type="submission" date="2021-03" db="EMBL/GenBank/DDBJ databases">
        <title>Leucobacter chromiisoli sp. nov., isolated from chromium-containing soil of chemical plant.</title>
        <authorList>
            <person name="Xu Z."/>
        </authorList>
    </citation>
    <scope>NUCLEOTIDE SEQUENCE</scope>
    <source>
        <strain evidence="8">K 70/01</strain>
    </source>
</reference>
<dbReference type="Pfam" id="PF00196">
    <property type="entry name" value="GerE"/>
    <property type="match status" value="1"/>
</dbReference>
<dbReference type="CDD" id="cd17535">
    <property type="entry name" value="REC_NarL-like"/>
    <property type="match status" value="1"/>
</dbReference>
<dbReference type="EMBL" id="JAGFBF010000001">
    <property type="protein sequence ID" value="MBO2988485.1"/>
    <property type="molecule type" value="Genomic_DNA"/>
</dbReference>
<dbReference type="PROSITE" id="PS50043">
    <property type="entry name" value="HTH_LUXR_2"/>
    <property type="match status" value="1"/>
</dbReference>
<dbReference type="GO" id="GO:0000160">
    <property type="term" value="P:phosphorelay signal transduction system"/>
    <property type="evidence" value="ECO:0007669"/>
    <property type="project" value="InterPro"/>
</dbReference>
<protein>
    <submittedName>
        <fullName evidence="8">Response regulator transcription factor</fullName>
    </submittedName>
</protein>
<sequence length="208" mass="22288">MIRILLLDDHPVLRHGTRALLESQPDFVVVADTGDPTEAVTAAVHERADVALVDLDLGADHEDGPATTRRLLAARPDTRVVAFTAFDSDADIVRMIEAGAVGYLLKDSRPAALFSAIRSAASGSAAIAGPIAARLLDRMQRPDDALTNRELEVLELAASGLSNRDLARALVVSEATVKTHLHHAFIKLRADNRQTAIATAVKRGLIRL</sequence>
<keyword evidence="2" id="KW-0805">Transcription regulation</keyword>
<dbReference type="RefSeq" id="WP_208235879.1">
    <property type="nucleotide sequence ID" value="NZ_BAAAQU010000001.1"/>
</dbReference>
<evidence type="ECO:0000256" key="3">
    <source>
        <dbReference type="ARBA" id="ARBA00023125"/>
    </source>
</evidence>
<evidence type="ECO:0000256" key="1">
    <source>
        <dbReference type="ARBA" id="ARBA00022553"/>
    </source>
</evidence>
<dbReference type="InterPro" id="IPR016032">
    <property type="entry name" value="Sig_transdc_resp-reg_C-effctor"/>
</dbReference>
<feature type="domain" description="HTH luxR-type" evidence="6">
    <location>
        <begin position="139"/>
        <end position="204"/>
    </location>
</feature>